<proteinExistence type="predicted"/>
<feature type="signal peptide" evidence="1">
    <location>
        <begin position="1"/>
        <end position="18"/>
    </location>
</feature>
<sequence length="145" mass="15814">MNKIISLSLIAVSALTFSACVSSSSPSFQTAQTLDEKKVCDVNLNGIDKVIKTAKAYNEIAIKREVEFRRLGVNNSGLIAAVEEGIKLDAKEVNPKDFKGKESKTVLPIDFAAERACKFAISALVQEKEAKTTWRLAVPGDGYKY</sequence>
<evidence type="ECO:0000313" key="5">
    <source>
        <dbReference type="Proteomes" id="UP000262712"/>
    </source>
</evidence>
<evidence type="ECO:0000256" key="1">
    <source>
        <dbReference type="SAM" id="SignalP"/>
    </source>
</evidence>
<dbReference type="EMBL" id="NXFY01000005">
    <property type="protein sequence ID" value="PHO18578.1"/>
    <property type="molecule type" value="Genomic_DNA"/>
</dbReference>
<keyword evidence="4" id="KW-1185">Reference proteome</keyword>
<feature type="chain" id="PRO_5044573587" description="Lipoprotein" evidence="1">
    <location>
        <begin position="19"/>
        <end position="145"/>
    </location>
</feature>
<reference evidence="3 4" key="1">
    <citation type="submission" date="2017-09" db="EMBL/GenBank/DDBJ databases">
        <title>Arcobacter canalis sp. nov., a new species isolated from a water canal contaminated with urban sewage.</title>
        <authorList>
            <person name="Perez-Cataluna A."/>
            <person name="Salas-Masso N."/>
            <person name="Figueras M.J."/>
        </authorList>
    </citation>
    <scope>NUCLEOTIDE SEQUENCE [LARGE SCALE GENOMIC DNA]</scope>
    <source>
        <strain evidence="3 4">F98-3</strain>
    </source>
</reference>
<evidence type="ECO:0000313" key="2">
    <source>
        <dbReference type="EMBL" id="AXX91627.1"/>
    </source>
</evidence>
<dbReference type="EMBL" id="CP032098">
    <property type="protein sequence ID" value="AXX91627.1"/>
    <property type="molecule type" value="Genomic_DNA"/>
</dbReference>
<evidence type="ECO:0000313" key="4">
    <source>
        <dbReference type="Proteomes" id="UP000221222"/>
    </source>
</evidence>
<dbReference type="RefSeq" id="WP_099341929.1">
    <property type="nucleotide sequence ID" value="NZ_CP032098.1"/>
</dbReference>
<dbReference type="KEGG" id="amol:AMOL_0625"/>
<dbReference type="Proteomes" id="UP000262712">
    <property type="component" value="Chromosome"/>
</dbReference>
<keyword evidence="1" id="KW-0732">Signal</keyword>
<evidence type="ECO:0000313" key="3">
    <source>
        <dbReference type="EMBL" id="PHO18578.1"/>
    </source>
</evidence>
<evidence type="ECO:0008006" key="6">
    <source>
        <dbReference type="Google" id="ProtNLM"/>
    </source>
</evidence>
<gene>
    <name evidence="2" type="ORF">AMOL_0625</name>
    <name evidence="3" type="ORF">CPU12_04680</name>
</gene>
<dbReference type="PROSITE" id="PS51257">
    <property type="entry name" value="PROKAR_LIPOPROTEIN"/>
    <property type="match status" value="1"/>
</dbReference>
<reference evidence="2 5" key="2">
    <citation type="submission" date="2018-08" db="EMBL/GenBank/DDBJ databases">
        <title>Complete genome of the Arcobacter molluscorum type strain LMG 25693.</title>
        <authorList>
            <person name="Miller W.G."/>
            <person name="Yee E."/>
            <person name="Bono J.L."/>
        </authorList>
    </citation>
    <scope>NUCLEOTIDE SEQUENCE [LARGE SCALE GENOMIC DNA]</scope>
    <source>
        <strain evidence="2 5">CECT 7696</strain>
    </source>
</reference>
<accession>A0A2G1DJ99</accession>
<dbReference type="Proteomes" id="UP000221222">
    <property type="component" value="Unassembled WGS sequence"/>
</dbReference>
<protein>
    <recommendedName>
        <fullName evidence="6">Lipoprotein</fullName>
    </recommendedName>
</protein>
<organism evidence="3 4">
    <name type="scientific">Malaciobacter molluscorum LMG 25693</name>
    <dbReference type="NCBI Taxonomy" id="870501"/>
    <lineage>
        <taxon>Bacteria</taxon>
        <taxon>Pseudomonadati</taxon>
        <taxon>Campylobacterota</taxon>
        <taxon>Epsilonproteobacteria</taxon>
        <taxon>Campylobacterales</taxon>
        <taxon>Arcobacteraceae</taxon>
        <taxon>Malaciobacter</taxon>
    </lineage>
</organism>
<dbReference type="AlphaFoldDB" id="A0A2G1DJ99"/>
<name>A0A2G1DJ99_9BACT</name>